<keyword evidence="4 5" id="KW-0472">Membrane</keyword>
<dbReference type="GO" id="GO:0022857">
    <property type="term" value="F:transmembrane transporter activity"/>
    <property type="evidence" value="ECO:0007669"/>
    <property type="project" value="InterPro"/>
</dbReference>
<dbReference type="Pfam" id="PF07690">
    <property type="entry name" value="MFS_1"/>
    <property type="match status" value="1"/>
</dbReference>
<dbReference type="PROSITE" id="PS50850">
    <property type="entry name" value="MFS"/>
    <property type="match status" value="1"/>
</dbReference>
<evidence type="ECO:0000313" key="8">
    <source>
        <dbReference type="Proteomes" id="UP000297951"/>
    </source>
</evidence>
<reference evidence="7 8" key="1">
    <citation type="submission" date="2019-03" db="EMBL/GenBank/DDBJ databases">
        <title>Diversity of the mouse oral microbiome.</title>
        <authorList>
            <person name="Joseph S."/>
            <person name="Aduse-Opoku J."/>
            <person name="Curtis M."/>
            <person name="Wade W."/>
            <person name="Hashim A."/>
        </authorList>
    </citation>
    <scope>NUCLEOTIDE SEQUENCE [LARGE SCALE GENOMIC DNA]</scope>
    <source>
        <strain evidence="8">irhom_31</strain>
    </source>
</reference>
<evidence type="ECO:0000256" key="1">
    <source>
        <dbReference type="ARBA" id="ARBA00004651"/>
    </source>
</evidence>
<evidence type="ECO:0000313" key="7">
    <source>
        <dbReference type="EMBL" id="TFU20556.1"/>
    </source>
</evidence>
<proteinExistence type="predicted"/>
<dbReference type="SUPFAM" id="SSF103473">
    <property type="entry name" value="MFS general substrate transporter"/>
    <property type="match status" value="1"/>
</dbReference>
<evidence type="ECO:0000259" key="6">
    <source>
        <dbReference type="PROSITE" id="PS50850"/>
    </source>
</evidence>
<evidence type="ECO:0000256" key="2">
    <source>
        <dbReference type="ARBA" id="ARBA00022692"/>
    </source>
</evidence>
<keyword evidence="3 5" id="KW-1133">Transmembrane helix</keyword>
<protein>
    <submittedName>
        <fullName evidence="7">MFS transporter</fullName>
    </submittedName>
</protein>
<dbReference type="EMBL" id="SPQC01000054">
    <property type="protein sequence ID" value="TFU20556.1"/>
    <property type="molecule type" value="Genomic_DNA"/>
</dbReference>
<feature type="transmembrane region" description="Helical" evidence="5">
    <location>
        <begin position="238"/>
        <end position="260"/>
    </location>
</feature>
<feature type="transmembrane region" description="Helical" evidence="5">
    <location>
        <begin position="266"/>
        <end position="288"/>
    </location>
</feature>
<dbReference type="InterPro" id="IPR020846">
    <property type="entry name" value="MFS_dom"/>
</dbReference>
<dbReference type="InterPro" id="IPR011701">
    <property type="entry name" value="MFS"/>
</dbReference>
<feature type="transmembrane region" description="Helical" evidence="5">
    <location>
        <begin position="300"/>
        <end position="319"/>
    </location>
</feature>
<organism evidence="7 8">
    <name type="scientific">Rothia nasimurium</name>
    <dbReference type="NCBI Taxonomy" id="85336"/>
    <lineage>
        <taxon>Bacteria</taxon>
        <taxon>Bacillati</taxon>
        <taxon>Actinomycetota</taxon>
        <taxon>Actinomycetes</taxon>
        <taxon>Micrococcales</taxon>
        <taxon>Micrococcaceae</taxon>
        <taxon>Rothia</taxon>
    </lineage>
</organism>
<feature type="transmembrane region" description="Helical" evidence="5">
    <location>
        <begin position="325"/>
        <end position="348"/>
    </location>
</feature>
<dbReference type="GO" id="GO:0005886">
    <property type="term" value="C:plasma membrane"/>
    <property type="evidence" value="ECO:0007669"/>
    <property type="project" value="UniProtKB-SubCell"/>
</dbReference>
<feature type="transmembrane region" description="Helical" evidence="5">
    <location>
        <begin position="360"/>
        <end position="382"/>
    </location>
</feature>
<feature type="transmembrane region" description="Helical" evidence="5">
    <location>
        <begin position="101"/>
        <end position="123"/>
    </location>
</feature>
<dbReference type="PANTHER" id="PTHR23534:SF1">
    <property type="entry name" value="MAJOR FACILITATOR SUPERFAMILY PROTEIN"/>
    <property type="match status" value="1"/>
</dbReference>
<comment type="subcellular location">
    <subcellularLocation>
        <location evidence="1">Cell membrane</location>
        <topology evidence="1">Multi-pass membrane protein</topology>
    </subcellularLocation>
</comment>
<gene>
    <name evidence="7" type="ORF">E4U03_11210</name>
</gene>
<dbReference type="InterPro" id="IPR036259">
    <property type="entry name" value="MFS_trans_sf"/>
</dbReference>
<dbReference type="Gene3D" id="1.20.1250.20">
    <property type="entry name" value="MFS general substrate transporter like domains"/>
    <property type="match status" value="1"/>
</dbReference>
<accession>A0A4Y9F1X6</accession>
<keyword evidence="2 5" id="KW-0812">Transmembrane</keyword>
<dbReference type="OrthoDB" id="9776171at2"/>
<feature type="domain" description="Major facilitator superfamily (MFS) profile" evidence="6">
    <location>
        <begin position="9"/>
        <end position="410"/>
    </location>
</feature>
<name>A0A4Y9F1X6_9MICC</name>
<feature type="transmembrane region" description="Helical" evidence="5">
    <location>
        <begin position="47"/>
        <end position="68"/>
    </location>
</feature>
<sequence length="414" mass="41345">MNTHQQRRVLWALALTQVFGTIGVGAAPSIGVLLASEVTQNEALAGIARTASTFGAALFGIPLANLAARTSRRTALTTGWATASLGATLLAFAASTTSITLVALGLLLMGAGSAAALQARFAATDHATDANRGSVLSFIVWVGTIGSVLGPNIGTPAAALAPPLGTNLYSAAFALAAIAMAAATLLVFTLLPGTDKDAAPGQPGAGQGEWASAPKKPALGAKIGAFTREIAGNRQARAAAISLLGAHMVMVSVMTMTPVHMNHQGAGIEIIGLTISLHVLGMYGLSPLMGLGADRLGERTMILTGTALLLAAVALGALAPHRATAMVVSLVLLGVGWSATFVAASALFTASLPAESRTRAAGGLDSLTNLGAATAALASGFIMAATSFPALACISALALLPSFVLNRLASGRGR</sequence>
<evidence type="ECO:0000256" key="4">
    <source>
        <dbReference type="ARBA" id="ARBA00023136"/>
    </source>
</evidence>
<evidence type="ECO:0000256" key="3">
    <source>
        <dbReference type="ARBA" id="ARBA00022989"/>
    </source>
</evidence>
<comment type="caution">
    <text evidence="7">The sequence shown here is derived from an EMBL/GenBank/DDBJ whole genome shotgun (WGS) entry which is preliminary data.</text>
</comment>
<dbReference type="PANTHER" id="PTHR23534">
    <property type="entry name" value="MFS PERMEASE"/>
    <property type="match status" value="1"/>
</dbReference>
<feature type="transmembrane region" description="Helical" evidence="5">
    <location>
        <begin position="168"/>
        <end position="191"/>
    </location>
</feature>
<feature type="transmembrane region" description="Helical" evidence="5">
    <location>
        <begin position="12"/>
        <end position="35"/>
    </location>
</feature>
<evidence type="ECO:0000256" key="5">
    <source>
        <dbReference type="SAM" id="Phobius"/>
    </source>
</evidence>
<dbReference type="RefSeq" id="WP_135013814.1">
    <property type="nucleotide sequence ID" value="NZ_JADGLK010000054.1"/>
</dbReference>
<dbReference type="AlphaFoldDB" id="A0A4Y9F1X6"/>
<dbReference type="Proteomes" id="UP000297951">
    <property type="component" value="Unassembled WGS sequence"/>
</dbReference>
<feature type="transmembrane region" description="Helical" evidence="5">
    <location>
        <begin position="75"/>
        <end position="95"/>
    </location>
</feature>
<feature type="transmembrane region" description="Helical" evidence="5">
    <location>
        <begin position="135"/>
        <end position="153"/>
    </location>
</feature>
<feature type="transmembrane region" description="Helical" evidence="5">
    <location>
        <begin position="388"/>
        <end position="409"/>
    </location>
</feature>